<dbReference type="PROSITE" id="PS51186">
    <property type="entry name" value="GNAT"/>
    <property type="match status" value="1"/>
</dbReference>
<dbReference type="Gene3D" id="3.40.630.30">
    <property type="match status" value="1"/>
</dbReference>
<dbReference type="InterPro" id="IPR000182">
    <property type="entry name" value="GNAT_dom"/>
</dbReference>
<dbReference type="GO" id="GO:0016747">
    <property type="term" value="F:acyltransferase activity, transferring groups other than amino-acyl groups"/>
    <property type="evidence" value="ECO:0007669"/>
    <property type="project" value="InterPro"/>
</dbReference>
<evidence type="ECO:0000256" key="2">
    <source>
        <dbReference type="ARBA" id="ARBA00023315"/>
    </source>
</evidence>
<sequence>MTDRKAAFEISEVSARELDGLVPPLGRLLQACVEDGAGIGFVLPLNLETASRFWSGQKAAVEAGGAHLIVARDGGDVIGTVMLLLAQQNNGGHRAEVAKLMVHPQARRRGVARRLLAAVEQKAQALGRTLLVLDTVTGDAAEGMYARLGYHHVGVIPGYAVAARGGLQATTVFYKQL</sequence>
<reference evidence="4" key="2">
    <citation type="submission" date="2020-09" db="EMBL/GenBank/DDBJ databases">
        <authorList>
            <person name="Sun Q."/>
            <person name="Zhou Y."/>
        </authorList>
    </citation>
    <scope>NUCLEOTIDE SEQUENCE</scope>
    <source>
        <strain evidence="4">CGMCC 1.12426</strain>
    </source>
</reference>
<keyword evidence="2" id="KW-0012">Acyltransferase</keyword>
<dbReference type="CDD" id="cd04301">
    <property type="entry name" value="NAT_SF"/>
    <property type="match status" value="1"/>
</dbReference>
<dbReference type="EMBL" id="BMFA01000001">
    <property type="protein sequence ID" value="GGB37678.1"/>
    <property type="molecule type" value="Genomic_DNA"/>
</dbReference>
<evidence type="ECO:0000256" key="1">
    <source>
        <dbReference type="ARBA" id="ARBA00022679"/>
    </source>
</evidence>
<evidence type="ECO:0000313" key="4">
    <source>
        <dbReference type="EMBL" id="GGB37678.1"/>
    </source>
</evidence>
<keyword evidence="5" id="KW-1185">Reference proteome</keyword>
<dbReference type="OrthoDB" id="3389160at2"/>
<dbReference type="Pfam" id="PF00583">
    <property type="entry name" value="Acetyltransf_1"/>
    <property type="match status" value="1"/>
</dbReference>
<comment type="caution">
    <text evidence="4">The sequence shown here is derived from an EMBL/GenBank/DDBJ whole genome shotgun (WGS) entry which is preliminary data.</text>
</comment>
<protein>
    <submittedName>
        <fullName evidence="4">N-acetyltransferase</fullName>
    </submittedName>
</protein>
<evidence type="ECO:0000313" key="5">
    <source>
        <dbReference type="Proteomes" id="UP000605148"/>
    </source>
</evidence>
<evidence type="ECO:0000259" key="3">
    <source>
        <dbReference type="PROSITE" id="PS51186"/>
    </source>
</evidence>
<dbReference type="InterPro" id="IPR050832">
    <property type="entry name" value="Bact_Acetyltransf"/>
</dbReference>
<dbReference type="PANTHER" id="PTHR43877">
    <property type="entry name" value="AMINOALKYLPHOSPHONATE N-ACETYLTRANSFERASE-RELATED-RELATED"/>
    <property type="match status" value="1"/>
</dbReference>
<feature type="domain" description="N-acetyltransferase" evidence="3">
    <location>
        <begin position="1"/>
        <end position="177"/>
    </location>
</feature>
<dbReference type="Proteomes" id="UP000605148">
    <property type="component" value="Unassembled WGS sequence"/>
</dbReference>
<dbReference type="InterPro" id="IPR016181">
    <property type="entry name" value="Acyl_CoA_acyltransferase"/>
</dbReference>
<dbReference type="RefSeq" id="WP_150494536.1">
    <property type="nucleotide sequence ID" value="NZ_BMFA01000001.1"/>
</dbReference>
<dbReference type="AlphaFoldDB" id="A0A916TB11"/>
<gene>
    <name evidence="4" type="ORF">GCM10011316_07270</name>
</gene>
<proteinExistence type="predicted"/>
<dbReference type="SUPFAM" id="SSF55729">
    <property type="entry name" value="Acyl-CoA N-acyltransferases (Nat)"/>
    <property type="match status" value="1"/>
</dbReference>
<name>A0A916TB11_9HYPH</name>
<organism evidence="4 5">
    <name type="scientific">Roseibium aquae</name>
    <dbReference type="NCBI Taxonomy" id="1323746"/>
    <lineage>
        <taxon>Bacteria</taxon>
        <taxon>Pseudomonadati</taxon>
        <taxon>Pseudomonadota</taxon>
        <taxon>Alphaproteobacteria</taxon>
        <taxon>Hyphomicrobiales</taxon>
        <taxon>Stappiaceae</taxon>
        <taxon>Roseibium</taxon>
    </lineage>
</organism>
<accession>A0A916TB11</accession>
<keyword evidence="1" id="KW-0808">Transferase</keyword>
<reference evidence="4" key="1">
    <citation type="journal article" date="2014" name="Int. J. Syst. Evol. Microbiol.">
        <title>Complete genome sequence of Corynebacterium casei LMG S-19264T (=DSM 44701T), isolated from a smear-ripened cheese.</title>
        <authorList>
            <consortium name="US DOE Joint Genome Institute (JGI-PGF)"/>
            <person name="Walter F."/>
            <person name="Albersmeier A."/>
            <person name="Kalinowski J."/>
            <person name="Ruckert C."/>
        </authorList>
    </citation>
    <scope>NUCLEOTIDE SEQUENCE</scope>
    <source>
        <strain evidence="4">CGMCC 1.12426</strain>
    </source>
</reference>